<evidence type="ECO:0000313" key="3">
    <source>
        <dbReference type="Proteomes" id="UP000288216"/>
    </source>
</evidence>
<protein>
    <submittedName>
        <fullName evidence="2">Uncharacterized protein</fullName>
    </submittedName>
</protein>
<dbReference type="AlphaFoldDB" id="A0A401QAJ5"/>
<evidence type="ECO:0000256" key="1">
    <source>
        <dbReference type="SAM" id="MobiDB-lite"/>
    </source>
</evidence>
<dbReference type="EMBL" id="BFAA01026039">
    <property type="protein sequence ID" value="GCB82403.1"/>
    <property type="molecule type" value="Genomic_DNA"/>
</dbReference>
<feature type="region of interest" description="Disordered" evidence="1">
    <location>
        <begin position="76"/>
        <end position="97"/>
    </location>
</feature>
<gene>
    <name evidence="2" type="ORF">scyTo_0023079</name>
</gene>
<feature type="compositionally biased region" description="Basic and acidic residues" evidence="1">
    <location>
        <begin position="88"/>
        <end position="97"/>
    </location>
</feature>
<evidence type="ECO:0000313" key="2">
    <source>
        <dbReference type="EMBL" id="GCB82403.1"/>
    </source>
</evidence>
<sequence length="97" mass="11052">VYLGIERRGSESGRPPWIDVKRVMIFPMILPREIQQPSETLVSVRPQIPMEFPPSVSLMNKLKGLSREQLQEVLNSQEKQDGLVLDSEEVRGSESAY</sequence>
<accession>A0A401QAJ5</accession>
<reference evidence="2 3" key="1">
    <citation type="journal article" date="2018" name="Nat. Ecol. Evol.">
        <title>Shark genomes provide insights into elasmobranch evolution and the origin of vertebrates.</title>
        <authorList>
            <person name="Hara Y"/>
            <person name="Yamaguchi K"/>
            <person name="Onimaru K"/>
            <person name="Kadota M"/>
            <person name="Koyanagi M"/>
            <person name="Keeley SD"/>
            <person name="Tatsumi K"/>
            <person name="Tanaka K"/>
            <person name="Motone F"/>
            <person name="Kageyama Y"/>
            <person name="Nozu R"/>
            <person name="Adachi N"/>
            <person name="Nishimura O"/>
            <person name="Nakagawa R"/>
            <person name="Tanegashima C"/>
            <person name="Kiyatake I"/>
            <person name="Matsumoto R"/>
            <person name="Murakumo K"/>
            <person name="Nishida K"/>
            <person name="Terakita A"/>
            <person name="Kuratani S"/>
            <person name="Sato K"/>
            <person name="Hyodo S Kuraku.S."/>
        </authorList>
    </citation>
    <scope>NUCLEOTIDE SEQUENCE [LARGE SCALE GENOMIC DNA]</scope>
</reference>
<organism evidence="2 3">
    <name type="scientific">Scyliorhinus torazame</name>
    <name type="common">Cloudy catshark</name>
    <name type="synonym">Catulus torazame</name>
    <dbReference type="NCBI Taxonomy" id="75743"/>
    <lineage>
        <taxon>Eukaryota</taxon>
        <taxon>Metazoa</taxon>
        <taxon>Chordata</taxon>
        <taxon>Craniata</taxon>
        <taxon>Vertebrata</taxon>
        <taxon>Chondrichthyes</taxon>
        <taxon>Elasmobranchii</taxon>
        <taxon>Galeomorphii</taxon>
        <taxon>Galeoidea</taxon>
        <taxon>Carcharhiniformes</taxon>
        <taxon>Scyliorhinidae</taxon>
        <taxon>Scyliorhinus</taxon>
    </lineage>
</organism>
<keyword evidence="3" id="KW-1185">Reference proteome</keyword>
<proteinExistence type="predicted"/>
<dbReference type="OrthoDB" id="10512698at2759"/>
<name>A0A401QAJ5_SCYTO</name>
<feature type="non-terminal residue" evidence="2">
    <location>
        <position position="1"/>
    </location>
</feature>
<dbReference type="Proteomes" id="UP000288216">
    <property type="component" value="Unassembled WGS sequence"/>
</dbReference>
<comment type="caution">
    <text evidence="2">The sequence shown here is derived from an EMBL/GenBank/DDBJ whole genome shotgun (WGS) entry which is preliminary data.</text>
</comment>